<dbReference type="Ensembl" id="ENSEEET00000012933.2">
    <property type="protein sequence ID" value="ENSEEEP00000012786.1"/>
    <property type="gene ID" value="ENSEEEG00000006416.2"/>
</dbReference>
<reference evidence="4" key="1">
    <citation type="journal article" date="2014" name="Science">
        <title>Nonhuman genetics. Genomic basis for the convergent evolution of electric organs.</title>
        <authorList>
            <person name="Gallant J.R."/>
            <person name="Traeger L.L."/>
            <person name="Volkening J.D."/>
            <person name="Moffett H."/>
            <person name="Chen P.H."/>
            <person name="Novina C.D."/>
            <person name="Phillips G.N.Jr."/>
            <person name="Anand R."/>
            <person name="Wells G.B."/>
            <person name="Pinch M."/>
            <person name="Guth R."/>
            <person name="Unguez G.A."/>
            <person name="Albert J.S."/>
            <person name="Zakon H.H."/>
            <person name="Samanta M.P."/>
            <person name="Sussman M.R."/>
        </authorList>
    </citation>
    <scope>NUCLEOTIDE SEQUENCE [LARGE SCALE GENOMIC DNA]</scope>
</reference>
<reference evidence="3" key="3">
    <citation type="submission" date="2020-05" db="EMBL/GenBank/DDBJ databases">
        <title>Electrophorus electricus (electric eel) genome, fEleEle1, primary haplotype.</title>
        <authorList>
            <person name="Myers G."/>
            <person name="Meyer A."/>
            <person name="Fedrigo O."/>
            <person name="Formenti G."/>
            <person name="Rhie A."/>
            <person name="Tracey A."/>
            <person name="Sims Y."/>
            <person name="Jarvis E.D."/>
        </authorList>
    </citation>
    <scope>NUCLEOTIDE SEQUENCE [LARGE SCALE GENOMIC DNA]</scope>
</reference>
<organism evidence="3 4">
    <name type="scientific">Electrophorus electricus</name>
    <name type="common">Electric eel</name>
    <name type="synonym">Gymnotus electricus</name>
    <dbReference type="NCBI Taxonomy" id="8005"/>
    <lineage>
        <taxon>Eukaryota</taxon>
        <taxon>Metazoa</taxon>
        <taxon>Chordata</taxon>
        <taxon>Craniata</taxon>
        <taxon>Vertebrata</taxon>
        <taxon>Euteleostomi</taxon>
        <taxon>Actinopterygii</taxon>
        <taxon>Neopterygii</taxon>
        <taxon>Teleostei</taxon>
        <taxon>Ostariophysi</taxon>
        <taxon>Gymnotiformes</taxon>
        <taxon>Gymnotoidei</taxon>
        <taxon>Gymnotidae</taxon>
        <taxon>Electrophorus</taxon>
    </lineage>
</organism>
<keyword evidence="4" id="KW-1185">Reference proteome</keyword>
<dbReference type="GO" id="GO:0016020">
    <property type="term" value="C:membrane"/>
    <property type="evidence" value="ECO:0007669"/>
    <property type="project" value="InterPro"/>
</dbReference>
<accession>A0A4W4ELM0</accession>
<dbReference type="Pfam" id="PF06484">
    <property type="entry name" value="Ten_N"/>
    <property type="match status" value="1"/>
</dbReference>
<name>A0A4W4ELM0_ELEEL</name>
<evidence type="ECO:0000313" key="3">
    <source>
        <dbReference type="Ensembl" id="ENSEEEP00000012786.1"/>
    </source>
</evidence>
<protein>
    <submittedName>
        <fullName evidence="3">Teneurin transmembrane protein 3</fullName>
    </submittedName>
</protein>
<dbReference type="AlphaFoldDB" id="A0A4W4ELM0"/>
<keyword evidence="1" id="KW-1133">Transmembrane helix</keyword>
<keyword evidence="1" id="KW-0472">Membrane</keyword>
<reference evidence="3" key="5">
    <citation type="submission" date="2025-09" db="UniProtKB">
        <authorList>
            <consortium name="Ensembl"/>
        </authorList>
    </citation>
    <scope>IDENTIFICATION</scope>
</reference>
<gene>
    <name evidence="3" type="primary">si:dkey-237h12.3</name>
</gene>
<sequence>MEVKEHRLNCSLSRGPGERRLPATSVLTQKSYSSSETLKAFDHMMAFFLCLYMVLIGLGDLCFSILAGQTLSLRQLGLCSGAPRRGLSFCAETGLSHHVQPSGADHVQNIGGISPDCASRLWGRGIKLHGRDSRLSSQSNSALTLTDAEQDDRSEHDSGKCSFTCVVISVHPGACWLVVFRES</sequence>
<feature type="transmembrane region" description="Helical" evidence="1">
    <location>
        <begin position="44"/>
        <end position="66"/>
    </location>
</feature>
<feature type="domain" description="Teneurin N-terminal" evidence="2">
    <location>
        <begin position="25"/>
        <end position="163"/>
    </location>
</feature>
<evidence type="ECO:0000256" key="1">
    <source>
        <dbReference type="SAM" id="Phobius"/>
    </source>
</evidence>
<proteinExistence type="predicted"/>
<dbReference type="GeneTree" id="ENSGT01030000234566"/>
<dbReference type="GO" id="GO:0007165">
    <property type="term" value="P:signal transduction"/>
    <property type="evidence" value="ECO:0007669"/>
    <property type="project" value="InterPro"/>
</dbReference>
<evidence type="ECO:0000313" key="4">
    <source>
        <dbReference type="Proteomes" id="UP000314983"/>
    </source>
</evidence>
<dbReference type="InterPro" id="IPR009471">
    <property type="entry name" value="Ten_N"/>
</dbReference>
<evidence type="ECO:0000259" key="2">
    <source>
        <dbReference type="Pfam" id="PF06484"/>
    </source>
</evidence>
<dbReference type="Proteomes" id="UP000314983">
    <property type="component" value="Chromosome 12"/>
</dbReference>
<keyword evidence="1" id="KW-0812">Transmembrane</keyword>
<reference evidence="4" key="2">
    <citation type="journal article" date="2017" name="Sci. Adv.">
        <title>A tail of two voltages: Proteomic comparison of the three electric organs of the electric eel.</title>
        <authorList>
            <person name="Traeger L.L."/>
            <person name="Sabat G."/>
            <person name="Barrett-Wilt G.A."/>
            <person name="Wells G.B."/>
            <person name="Sussman M.R."/>
        </authorList>
    </citation>
    <scope>NUCLEOTIDE SEQUENCE [LARGE SCALE GENOMIC DNA]</scope>
</reference>
<reference evidence="3" key="4">
    <citation type="submission" date="2025-08" db="UniProtKB">
        <authorList>
            <consortium name="Ensembl"/>
        </authorList>
    </citation>
    <scope>IDENTIFICATION</scope>
</reference>